<gene>
    <name evidence="1" type="ORF">N0B31_19650</name>
</gene>
<dbReference type="InterPro" id="IPR017850">
    <property type="entry name" value="Alkaline_phosphatase_core_sf"/>
</dbReference>
<dbReference type="GO" id="GO:0016787">
    <property type="term" value="F:hydrolase activity"/>
    <property type="evidence" value="ECO:0007669"/>
    <property type="project" value="UniProtKB-ARBA"/>
</dbReference>
<dbReference type="RefSeq" id="WP_260593339.1">
    <property type="nucleotide sequence ID" value="NZ_CP104003.1"/>
</dbReference>
<dbReference type="Proteomes" id="UP001057580">
    <property type="component" value="Chromosome"/>
</dbReference>
<dbReference type="EMBL" id="CP104003">
    <property type="protein sequence ID" value="UWM54319.1"/>
    <property type="molecule type" value="Genomic_DNA"/>
</dbReference>
<keyword evidence="2" id="KW-1185">Reference proteome</keyword>
<dbReference type="PANTHER" id="PTHR10151">
    <property type="entry name" value="ECTONUCLEOTIDE PYROPHOSPHATASE/PHOSPHODIESTERASE"/>
    <property type="match status" value="1"/>
</dbReference>
<dbReference type="PANTHER" id="PTHR10151:SF120">
    <property type="entry name" value="BIS(5'-ADENOSYL)-TRIPHOSPHATASE"/>
    <property type="match status" value="1"/>
</dbReference>
<dbReference type="SUPFAM" id="SSF53649">
    <property type="entry name" value="Alkaline phosphatase-like"/>
    <property type="match status" value="1"/>
</dbReference>
<name>A0A9E7UAZ9_9EURY</name>
<sequence>MTSDDASAGGLRTLLVGLDGTSPDLLESLFDAGVAPTIRDVFEGGVGGVLESQLPPWTASAWPSIYTGVNPGKHGVFDFLMFDGYDWDVVNRSHVREYALWELLSERGLSSVVVNVPVTHPPRPFDGALVPGYVAPDRPTCHPLGLLEDIEAELGAYRVYGSTPADPSDRERISEYRELIRMRGEAFRYLVDRFDPSFGFVQFQQTDTVFHEIPENETAIRAVYEAVDDELERVLEQCRPKNVVLVSDHGIGPIDGYGFRVNEYLRNHGYVETTPHGGGTPSWTAAIRSENGSEETSERRSAAWLEKVVALAARGGLTSQRLERLLAHVGLDEFVVSHVPTSVIRTGTEQVDFTASAAYMRSRLELGVRLNLAGREPDGVVPRDQYETVRSDLIELLSAARTPDGDPVFEAVLPNEAVFEGPYRHHGPDIVTVPDGFDHLPAASLLGSEFGPPAEPWEHKRFGIVAAAGAAVDETASLDGAHIFDVAPTVLATLGLPATERMDGRALPVVDPVGTAPYGQFEAGAAEASTGTDAVARRLTDLGYLE</sequence>
<accession>A0A9E7UAZ9</accession>
<dbReference type="AlphaFoldDB" id="A0A9E7UAZ9"/>
<reference evidence="1" key="1">
    <citation type="submission" date="2022-09" db="EMBL/GenBank/DDBJ databases">
        <title>Diverse halophilic archaea isolated from saline environments.</title>
        <authorList>
            <person name="Cui H.-L."/>
        </authorList>
    </citation>
    <scope>NUCLEOTIDE SEQUENCE</scope>
    <source>
        <strain evidence="1">ZS-35-S2</strain>
    </source>
</reference>
<dbReference type="Gene3D" id="3.40.720.10">
    <property type="entry name" value="Alkaline Phosphatase, subunit A"/>
    <property type="match status" value="1"/>
</dbReference>
<dbReference type="InterPro" id="IPR002591">
    <property type="entry name" value="Phosphodiest/P_Trfase"/>
</dbReference>
<organism evidence="1 2">
    <name type="scientific">Salinirubellus salinus</name>
    <dbReference type="NCBI Taxonomy" id="1364945"/>
    <lineage>
        <taxon>Archaea</taxon>
        <taxon>Methanobacteriati</taxon>
        <taxon>Methanobacteriota</taxon>
        <taxon>Stenosarchaea group</taxon>
        <taxon>Halobacteria</taxon>
        <taxon>Halobacteriales</taxon>
        <taxon>Natronomonadaceae</taxon>
        <taxon>Salinirubellus</taxon>
    </lineage>
</organism>
<protein>
    <submittedName>
        <fullName evidence="1">Alkaline phosphatase family protein</fullName>
    </submittedName>
</protein>
<dbReference type="KEGG" id="ssai:N0B31_19650"/>
<evidence type="ECO:0000313" key="1">
    <source>
        <dbReference type="EMBL" id="UWM54319.1"/>
    </source>
</evidence>
<evidence type="ECO:0000313" key="2">
    <source>
        <dbReference type="Proteomes" id="UP001057580"/>
    </source>
</evidence>
<proteinExistence type="predicted"/>
<dbReference type="GeneID" id="74944686"/>
<dbReference type="Pfam" id="PF01663">
    <property type="entry name" value="Phosphodiest"/>
    <property type="match status" value="1"/>
</dbReference>